<name>A0A0F6YGM1_9BACT</name>
<dbReference type="STRING" id="927083.DB32_002000"/>
<dbReference type="Proteomes" id="UP000034883">
    <property type="component" value="Chromosome"/>
</dbReference>
<protein>
    <submittedName>
        <fullName evidence="2">Uncharacterized protein</fullName>
    </submittedName>
</protein>
<accession>A0A0F6YGM1</accession>
<keyword evidence="3" id="KW-1185">Reference proteome</keyword>
<dbReference type="AlphaFoldDB" id="A0A0F6YGM1"/>
<reference evidence="2 3" key="1">
    <citation type="submission" date="2015-03" db="EMBL/GenBank/DDBJ databases">
        <title>Genome assembly of Sandaracinus amylolyticus DSM 53668.</title>
        <authorList>
            <person name="Sharma G."/>
            <person name="Subramanian S."/>
        </authorList>
    </citation>
    <scope>NUCLEOTIDE SEQUENCE [LARGE SCALE GENOMIC DNA]</scope>
    <source>
        <strain evidence="2 3">DSM 53668</strain>
    </source>
</reference>
<dbReference type="EMBL" id="CP011125">
    <property type="protein sequence ID" value="AKF04851.1"/>
    <property type="molecule type" value="Genomic_DNA"/>
</dbReference>
<evidence type="ECO:0000256" key="1">
    <source>
        <dbReference type="SAM" id="MobiDB-lite"/>
    </source>
</evidence>
<sequence>MADVRVLVLLAIVACSGCVELLGPRNARRAGLIEAPRPQPAPEPAAPDADLHPVIFAYRESLRPFLGADEQAALDAVDWGGTARGDSERLRFLAADHAIRRVLPLVLEAEGSEILARHAQRLRALPPLLNRDTDVVQRLAVIEAMVALERVRRGIDAREPSMVPTAGETAPSDAGDAPPSDPLTDALARLPRERSYDVDPEGEAAIAEALAEYATEYARVHGVSELHGAAAAAAAADMVDVAFMVGRAMQQGVGRERLFEEALAIADGMCGAARRGERLPRLHRDETPARDDDLAGSRP</sequence>
<evidence type="ECO:0000313" key="3">
    <source>
        <dbReference type="Proteomes" id="UP000034883"/>
    </source>
</evidence>
<organism evidence="2 3">
    <name type="scientific">Sandaracinus amylolyticus</name>
    <dbReference type="NCBI Taxonomy" id="927083"/>
    <lineage>
        <taxon>Bacteria</taxon>
        <taxon>Pseudomonadati</taxon>
        <taxon>Myxococcota</taxon>
        <taxon>Polyangia</taxon>
        <taxon>Polyangiales</taxon>
        <taxon>Sandaracinaceae</taxon>
        <taxon>Sandaracinus</taxon>
    </lineage>
</organism>
<dbReference type="KEGG" id="samy:DB32_002000"/>
<gene>
    <name evidence="2" type="ORF">DB32_002000</name>
</gene>
<evidence type="ECO:0000313" key="2">
    <source>
        <dbReference type="EMBL" id="AKF04851.1"/>
    </source>
</evidence>
<proteinExistence type="predicted"/>
<dbReference type="RefSeq" id="WP_053232148.1">
    <property type="nucleotide sequence ID" value="NZ_CP011125.1"/>
</dbReference>
<feature type="region of interest" description="Disordered" evidence="1">
    <location>
        <begin position="275"/>
        <end position="299"/>
    </location>
</feature>
<feature type="region of interest" description="Disordered" evidence="1">
    <location>
        <begin position="159"/>
        <end position="185"/>
    </location>
</feature>